<keyword evidence="8 9" id="KW-0544">Nucleosome core</keyword>
<feature type="compositionally biased region" description="Low complexity" evidence="10">
    <location>
        <begin position="428"/>
        <end position="438"/>
    </location>
</feature>
<keyword evidence="6 9" id="KW-0238">DNA-binding</keyword>
<dbReference type="PRINTS" id="PR00621">
    <property type="entry name" value="HISTONEH2B"/>
</dbReference>
<comment type="subunit">
    <text evidence="9">The nucleosome is a histone octamer containing two molecules each of H2A, H2B, H3 and H4 assembled in one H3-H4 heterotetramer and two H2A-H2B heterodimers. The octamer wraps approximately 147 bp of DNA.</text>
</comment>
<accession>A0ABR2YN57</accession>
<feature type="compositionally biased region" description="Acidic residues" evidence="10">
    <location>
        <begin position="511"/>
        <end position="526"/>
    </location>
</feature>
<dbReference type="Proteomes" id="UP001491310">
    <property type="component" value="Unassembled WGS sequence"/>
</dbReference>
<feature type="compositionally biased region" description="Polar residues" evidence="10">
    <location>
        <begin position="1"/>
        <end position="19"/>
    </location>
</feature>
<keyword evidence="13" id="KW-1185">Reference proteome</keyword>
<dbReference type="EMBL" id="JALJOT010000008">
    <property type="protein sequence ID" value="KAK9908323.1"/>
    <property type="molecule type" value="Genomic_DNA"/>
</dbReference>
<comment type="caution">
    <text evidence="12">The sequence shown here is derived from an EMBL/GenBank/DDBJ whole genome shotgun (WGS) entry which is preliminary data.</text>
</comment>
<name>A0ABR2YN57_9CHLO</name>
<dbReference type="Pfam" id="PF00125">
    <property type="entry name" value="Histone"/>
    <property type="match status" value="1"/>
</dbReference>
<evidence type="ECO:0000256" key="4">
    <source>
        <dbReference type="ARBA" id="ARBA00006846"/>
    </source>
</evidence>
<feature type="compositionally biased region" description="Polar residues" evidence="10">
    <location>
        <begin position="52"/>
        <end position="63"/>
    </location>
</feature>
<feature type="domain" description="Core Histone H2A/H2B/H3" evidence="11">
    <location>
        <begin position="543"/>
        <end position="617"/>
    </location>
</feature>
<dbReference type="SUPFAM" id="SSF47113">
    <property type="entry name" value="Histone-fold"/>
    <property type="match status" value="1"/>
</dbReference>
<feature type="compositionally biased region" description="Low complexity" evidence="10">
    <location>
        <begin position="294"/>
        <end position="313"/>
    </location>
</feature>
<feature type="compositionally biased region" description="Acidic residues" evidence="10">
    <location>
        <begin position="217"/>
        <end position="228"/>
    </location>
</feature>
<evidence type="ECO:0000256" key="1">
    <source>
        <dbReference type="ARBA" id="ARBA00002001"/>
    </source>
</evidence>
<dbReference type="InterPro" id="IPR055333">
    <property type="entry name" value="HISTONE_H2B_site"/>
</dbReference>
<feature type="compositionally biased region" description="Basic and acidic residues" evidence="10">
    <location>
        <begin position="35"/>
        <end position="45"/>
    </location>
</feature>
<dbReference type="InterPro" id="IPR007125">
    <property type="entry name" value="H2A/H2B/H3"/>
</dbReference>
<feature type="region of interest" description="Disordered" evidence="10">
    <location>
        <begin position="1"/>
        <end position="169"/>
    </location>
</feature>
<dbReference type="Gene3D" id="1.10.20.10">
    <property type="entry name" value="Histone, subunit A"/>
    <property type="match status" value="1"/>
</dbReference>
<protein>
    <recommendedName>
        <fullName evidence="9">Histone H2B</fullName>
    </recommendedName>
</protein>
<gene>
    <name evidence="12" type="ORF">WJX75_006035</name>
</gene>
<evidence type="ECO:0000256" key="9">
    <source>
        <dbReference type="RuleBase" id="RU000451"/>
    </source>
</evidence>
<dbReference type="InterPro" id="IPR009072">
    <property type="entry name" value="Histone-fold"/>
</dbReference>
<dbReference type="InterPro" id="IPR000558">
    <property type="entry name" value="Histone_H2B"/>
</dbReference>
<keyword evidence="7 9" id="KW-0539">Nucleus</keyword>
<reference evidence="12 13" key="1">
    <citation type="journal article" date="2024" name="Nat. Commun.">
        <title>Phylogenomics reveals the evolutionary origins of lichenization in chlorophyte algae.</title>
        <authorList>
            <person name="Puginier C."/>
            <person name="Libourel C."/>
            <person name="Otte J."/>
            <person name="Skaloud P."/>
            <person name="Haon M."/>
            <person name="Grisel S."/>
            <person name="Petersen M."/>
            <person name="Berrin J.G."/>
            <person name="Delaux P.M."/>
            <person name="Dal Grande F."/>
            <person name="Keller J."/>
        </authorList>
    </citation>
    <scope>NUCLEOTIDE SEQUENCE [LARGE SCALE GENOMIC DNA]</scope>
    <source>
        <strain evidence="12 13">SAG 216-7</strain>
    </source>
</reference>
<evidence type="ECO:0000256" key="5">
    <source>
        <dbReference type="ARBA" id="ARBA00022454"/>
    </source>
</evidence>
<feature type="compositionally biased region" description="Low complexity" evidence="10">
    <location>
        <begin position="364"/>
        <end position="379"/>
    </location>
</feature>
<comment type="function">
    <text evidence="1">Core component of nucleosome. Nucleosomes wrap and compact DNA into chromatin, limiting DNA accessibility to the cellular machineries which require DNA as a template. Histones thereby play a central role in transcription regulation, DNA repair, DNA replication and chromosomal stability. DNA accessibility is regulated via a complex set of post-translational modifications of histones, also called histone code, and nucleosome remodeling.</text>
</comment>
<proteinExistence type="inferred from homology"/>
<sequence length="640" mass="67516">MPTSTRSEATDRSPQSSDHNALALRTRGGTAKITRTREVIDRVVVEHLGSPPVTTTAEQQVIKTTRMERGKRNSGQALEPPGHQDSGSKRRQTSSVNNGSGNGAPSVTAPVEVPIENAAPNVQEEDEGVEGEGAPLMSTQDYMAEAEELLANPMDTQEEAAPQGAPQAGNFDAAVTSLNEEAVAAQETGSAADAPEEAAEELDAAAVPMVIVATEEVVEEEPVVEEPEEATREAPALEEPAPAVSEAPAASSGGGGIFGSVAQVLHRVLHPSAGHARNGSGATEAEEAPVGMLAESAEAEAPSAPQEQAASEEPAQEVQEEQATPSKRLGRPPANSKKSKGVAPVPDAEDLPTSADPAVAALNPDAAGEPPEPEAVAEALQKVSASERKGKGSAKKSGRKGRQEPPAEEEAEAEQAEQDVDSAEEEAAAPAKGKSSSRATKKKKPAKATAAAVEEEAQDNDTETTPVPVFPPETHLDVQAPRTPAKRSQHPSKPASKPATQRLKGRAQEYTVEEPEEEEEEIEEEQQAQGGKQLPKKASGVAPKPRKMRRNENYKSYILRVLKEIHPGESISKNAMDIMDAFAADMYNRITLEAARLCRQTNKQTMTSREVETAVRLLLPGELGKHALSEGRKAVVSGLR</sequence>
<evidence type="ECO:0000256" key="6">
    <source>
        <dbReference type="ARBA" id="ARBA00023125"/>
    </source>
</evidence>
<feature type="compositionally biased region" description="Low complexity" evidence="10">
    <location>
        <begin position="233"/>
        <end position="250"/>
    </location>
</feature>
<feature type="region of interest" description="Disordered" evidence="10">
    <location>
        <begin position="272"/>
        <end position="549"/>
    </location>
</feature>
<evidence type="ECO:0000313" key="13">
    <source>
        <dbReference type="Proteomes" id="UP001491310"/>
    </source>
</evidence>
<feature type="compositionally biased region" description="Acidic residues" evidence="10">
    <location>
        <begin position="406"/>
        <end position="427"/>
    </location>
</feature>
<dbReference type="SMART" id="SM00427">
    <property type="entry name" value="H2B"/>
    <property type="match status" value="1"/>
</dbReference>
<evidence type="ECO:0000256" key="2">
    <source>
        <dbReference type="ARBA" id="ARBA00004123"/>
    </source>
</evidence>
<evidence type="ECO:0000256" key="3">
    <source>
        <dbReference type="ARBA" id="ARBA00004286"/>
    </source>
</evidence>
<comment type="similarity">
    <text evidence="4 9">Belongs to the histone H2B family.</text>
</comment>
<evidence type="ECO:0000256" key="8">
    <source>
        <dbReference type="ARBA" id="ARBA00023269"/>
    </source>
</evidence>
<evidence type="ECO:0000256" key="10">
    <source>
        <dbReference type="SAM" id="MobiDB-lite"/>
    </source>
</evidence>
<feature type="region of interest" description="Disordered" evidence="10">
    <location>
        <begin position="217"/>
        <end position="258"/>
    </location>
</feature>
<keyword evidence="5 9" id="KW-0158">Chromosome</keyword>
<evidence type="ECO:0000313" key="12">
    <source>
        <dbReference type="EMBL" id="KAK9908323.1"/>
    </source>
</evidence>
<dbReference type="PROSITE" id="PS00357">
    <property type="entry name" value="HISTONE_H2B"/>
    <property type="match status" value="1"/>
</dbReference>
<feature type="compositionally biased region" description="Polar residues" evidence="10">
    <location>
        <begin position="93"/>
        <end position="105"/>
    </location>
</feature>
<evidence type="ECO:0000256" key="7">
    <source>
        <dbReference type="ARBA" id="ARBA00023242"/>
    </source>
</evidence>
<feature type="compositionally biased region" description="Acidic residues" evidence="10">
    <location>
        <begin position="453"/>
        <end position="462"/>
    </location>
</feature>
<comment type="subcellular location">
    <subcellularLocation>
        <location evidence="3">Chromosome</location>
    </subcellularLocation>
    <subcellularLocation>
        <location evidence="2 9">Nucleus</location>
    </subcellularLocation>
</comment>
<dbReference type="PANTHER" id="PTHR23428">
    <property type="entry name" value="HISTONE H2B"/>
    <property type="match status" value="1"/>
</dbReference>
<dbReference type="CDD" id="cd22910">
    <property type="entry name" value="HFD_H2B"/>
    <property type="match status" value="1"/>
</dbReference>
<evidence type="ECO:0000259" key="11">
    <source>
        <dbReference type="Pfam" id="PF00125"/>
    </source>
</evidence>
<organism evidence="12 13">
    <name type="scientific">Coccomyxa subellipsoidea</name>
    <dbReference type="NCBI Taxonomy" id="248742"/>
    <lineage>
        <taxon>Eukaryota</taxon>
        <taxon>Viridiplantae</taxon>
        <taxon>Chlorophyta</taxon>
        <taxon>core chlorophytes</taxon>
        <taxon>Trebouxiophyceae</taxon>
        <taxon>Trebouxiophyceae incertae sedis</taxon>
        <taxon>Coccomyxaceae</taxon>
        <taxon>Coccomyxa</taxon>
    </lineage>
</organism>
<feature type="compositionally biased region" description="Low complexity" evidence="10">
    <location>
        <begin position="159"/>
        <end position="169"/>
    </location>
</feature>
<feature type="compositionally biased region" description="Basic residues" evidence="10">
    <location>
        <begin position="391"/>
        <end position="400"/>
    </location>
</feature>